<dbReference type="InterPro" id="IPR008538">
    <property type="entry name" value="Uma2"/>
</dbReference>
<dbReference type="Pfam" id="PF05685">
    <property type="entry name" value="Uma2"/>
    <property type="match status" value="1"/>
</dbReference>
<dbReference type="SUPFAM" id="SSF52980">
    <property type="entry name" value="Restriction endonuclease-like"/>
    <property type="match status" value="1"/>
</dbReference>
<dbReference type="PANTHER" id="PTHR36558">
    <property type="entry name" value="GLR1098 PROTEIN"/>
    <property type="match status" value="1"/>
</dbReference>
<keyword evidence="2" id="KW-0378">Hydrolase</keyword>
<evidence type="ECO:0000313" key="3">
    <source>
        <dbReference type="EMBL" id="VFK73832.1"/>
    </source>
</evidence>
<proteinExistence type="predicted"/>
<dbReference type="Gene3D" id="3.90.1570.10">
    <property type="entry name" value="tt1808, chain A"/>
    <property type="match status" value="1"/>
</dbReference>
<protein>
    <submittedName>
        <fullName evidence="2">Endonuclease, Uma2 family (Restriction endonuclease fold)</fullName>
    </submittedName>
</protein>
<evidence type="ECO:0000259" key="1">
    <source>
        <dbReference type="Pfam" id="PF05685"/>
    </source>
</evidence>
<keyword evidence="2" id="KW-0255">Endonuclease</keyword>
<dbReference type="EMBL" id="CAADGD010000312">
    <property type="protein sequence ID" value="VFK73832.1"/>
    <property type="molecule type" value="Genomic_DNA"/>
</dbReference>
<dbReference type="CDD" id="cd06260">
    <property type="entry name" value="DUF820-like"/>
    <property type="match status" value="1"/>
</dbReference>
<dbReference type="PANTHER" id="PTHR36558:SF1">
    <property type="entry name" value="RESTRICTION ENDONUCLEASE DOMAIN-CONTAINING PROTEIN-RELATED"/>
    <property type="match status" value="1"/>
</dbReference>
<gene>
    <name evidence="2" type="ORF">BECKUNK1418G_GA0071005_13281</name>
    <name evidence="3" type="ORF">BECKUNK1418H_GA0071006_13121</name>
</gene>
<organism evidence="2">
    <name type="scientific">Candidatus Kentrum sp. UNK</name>
    <dbReference type="NCBI Taxonomy" id="2126344"/>
    <lineage>
        <taxon>Bacteria</taxon>
        <taxon>Pseudomonadati</taxon>
        <taxon>Pseudomonadota</taxon>
        <taxon>Gammaproteobacteria</taxon>
        <taxon>Candidatus Kentrum</taxon>
    </lineage>
</organism>
<keyword evidence="2" id="KW-0540">Nuclease</keyword>
<dbReference type="AlphaFoldDB" id="A0A451AT25"/>
<dbReference type="InterPro" id="IPR011335">
    <property type="entry name" value="Restrct_endonuc-II-like"/>
</dbReference>
<evidence type="ECO:0000313" key="2">
    <source>
        <dbReference type="EMBL" id="VFK69200.1"/>
    </source>
</evidence>
<reference evidence="2" key="1">
    <citation type="submission" date="2019-02" db="EMBL/GenBank/DDBJ databases">
        <authorList>
            <person name="Gruber-Vodicka R. H."/>
            <person name="Seah K. B. B."/>
        </authorList>
    </citation>
    <scope>NUCLEOTIDE SEQUENCE</scope>
    <source>
        <strain evidence="3">BECK_BY19</strain>
        <strain evidence="2">BECK_BY8</strain>
    </source>
</reference>
<feature type="domain" description="Putative restriction endonuclease" evidence="1">
    <location>
        <begin position="38"/>
        <end position="182"/>
    </location>
</feature>
<dbReference type="InterPro" id="IPR012296">
    <property type="entry name" value="Nuclease_put_TT1808"/>
</dbReference>
<accession>A0A451AT25</accession>
<dbReference type="EMBL" id="CAADFZ010000328">
    <property type="protein sequence ID" value="VFK69200.1"/>
    <property type="molecule type" value="Genomic_DNA"/>
</dbReference>
<sequence>MRCTSDFLQNLFPESCYLMSLPSQARVLFALSIPDYLNGEADGSIRHEYIDGRVYAMAGGSARHNLIAVNASSFLNTRLPETCEVFVADMKVRIYRIDDSRFYYPDVMVCCREDDKETYYRESPCLIIEVLSDATEHLDRFEKFQAYRQLETLQEYLLLNQHYPEATLFRRRNAWQVEIYRKGTFRLESVDVTVSFDVLYRRVRF</sequence>
<name>A0A451AT25_9GAMM</name>
<dbReference type="GO" id="GO:0004519">
    <property type="term" value="F:endonuclease activity"/>
    <property type="evidence" value="ECO:0007669"/>
    <property type="project" value="UniProtKB-KW"/>
</dbReference>